<evidence type="ECO:0000256" key="6">
    <source>
        <dbReference type="ARBA" id="ARBA00022759"/>
    </source>
</evidence>
<evidence type="ECO:0000256" key="5">
    <source>
        <dbReference type="ARBA" id="ARBA00022750"/>
    </source>
</evidence>
<keyword evidence="4" id="KW-0540">Nuclease</keyword>
<dbReference type="InterPro" id="IPR043128">
    <property type="entry name" value="Rev_trsase/Diguanyl_cyclase"/>
</dbReference>
<evidence type="ECO:0000313" key="11">
    <source>
        <dbReference type="Proteomes" id="UP001235939"/>
    </source>
</evidence>
<dbReference type="PANTHER" id="PTHR33064:SF37">
    <property type="entry name" value="RIBONUCLEASE H"/>
    <property type="match status" value="1"/>
</dbReference>
<feature type="domain" description="Reverse transcriptase RNase H-like" evidence="9">
    <location>
        <begin position="137"/>
        <end position="236"/>
    </location>
</feature>
<evidence type="ECO:0000256" key="3">
    <source>
        <dbReference type="ARBA" id="ARBA00022695"/>
    </source>
</evidence>
<dbReference type="Gene3D" id="3.10.10.10">
    <property type="entry name" value="HIV Type 1 Reverse Transcriptase, subunit A, domain 1"/>
    <property type="match status" value="1"/>
</dbReference>
<keyword evidence="7" id="KW-0378">Hydrolase</keyword>
<protein>
    <recommendedName>
        <fullName evidence="9">Reverse transcriptase RNase H-like domain-containing protein</fullName>
    </recommendedName>
</protein>
<keyword evidence="5" id="KW-0064">Aspartyl protease</keyword>
<dbReference type="InterPro" id="IPR041373">
    <property type="entry name" value="RT_RNaseH"/>
</dbReference>
<evidence type="ECO:0000256" key="7">
    <source>
        <dbReference type="ARBA" id="ARBA00022801"/>
    </source>
</evidence>
<proteinExistence type="predicted"/>
<dbReference type="SUPFAM" id="SSF56672">
    <property type="entry name" value="DNA/RNA polymerases"/>
    <property type="match status" value="1"/>
</dbReference>
<gene>
    <name evidence="10" type="ORF">LAZ67_X000982</name>
</gene>
<organism evidence="10 11">
    <name type="scientific">Cordylochernes scorpioides</name>
    <dbReference type="NCBI Taxonomy" id="51811"/>
    <lineage>
        <taxon>Eukaryota</taxon>
        <taxon>Metazoa</taxon>
        <taxon>Ecdysozoa</taxon>
        <taxon>Arthropoda</taxon>
        <taxon>Chelicerata</taxon>
        <taxon>Arachnida</taxon>
        <taxon>Pseudoscorpiones</taxon>
        <taxon>Cheliferoidea</taxon>
        <taxon>Chernetidae</taxon>
        <taxon>Cordylochernes</taxon>
    </lineage>
</organism>
<keyword evidence="3" id="KW-0548">Nucleotidyltransferase</keyword>
<name>A0ABY6LSJ1_9ARAC</name>
<dbReference type="EMBL" id="CP092886">
    <property type="protein sequence ID" value="UYV84053.1"/>
    <property type="molecule type" value="Genomic_DNA"/>
</dbReference>
<dbReference type="InterPro" id="IPR051320">
    <property type="entry name" value="Viral_Replic_Matur_Polypro"/>
</dbReference>
<dbReference type="PANTHER" id="PTHR33064">
    <property type="entry name" value="POL PROTEIN"/>
    <property type="match status" value="1"/>
</dbReference>
<dbReference type="Gene3D" id="3.30.70.270">
    <property type="match status" value="1"/>
</dbReference>
<dbReference type="CDD" id="cd09274">
    <property type="entry name" value="RNase_HI_RT_Ty3"/>
    <property type="match status" value="1"/>
</dbReference>
<accession>A0ABY6LSJ1</accession>
<evidence type="ECO:0000256" key="2">
    <source>
        <dbReference type="ARBA" id="ARBA00022679"/>
    </source>
</evidence>
<keyword evidence="11" id="KW-1185">Reference proteome</keyword>
<dbReference type="Pfam" id="PF17917">
    <property type="entry name" value="RT_RNaseH"/>
    <property type="match status" value="1"/>
</dbReference>
<evidence type="ECO:0000259" key="9">
    <source>
        <dbReference type="Pfam" id="PF17917"/>
    </source>
</evidence>
<keyword evidence="2" id="KW-0808">Transferase</keyword>
<evidence type="ECO:0000256" key="4">
    <source>
        <dbReference type="ARBA" id="ARBA00022722"/>
    </source>
</evidence>
<evidence type="ECO:0000256" key="1">
    <source>
        <dbReference type="ARBA" id="ARBA00022670"/>
    </source>
</evidence>
<keyword evidence="1" id="KW-0645">Protease</keyword>
<dbReference type="InterPro" id="IPR043502">
    <property type="entry name" value="DNA/RNA_pol_sf"/>
</dbReference>
<sequence>MSMHIHLRLCLLMEINWKILDVGQSQAKVVRFLNVKIVYIKPLKSRNTGHQTRQNETILDKLANAKKFSSADVTTVYWQIPIAEEPKPILTFVTPDGQYQFKRQPFGQKSTPQWDGDCHQAFLNLKWSLIPRPILYCHLHCDKSVEGISGVLKQVHPYGQAYPVQCFSRDLRKYERKYSISELECLAILESVDKFRVYLMGKRFAVYSDHQALRWLKSIKNPSGRLFCWILRLSAYLTTGSAILKVLNNTKRTSIHFTPSVGSLAPLPY</sequence>
<keyword evidence="6" id="KW-0255">Endonuclease</keyword>
<dbReference type="Proteomes" id="UP001235939">
    <property type="component" value="Chromosome X"/>
</dbReference>
<evidence type="ECO:0000313" key="10">
    <source>
        <dbReference type="EMBL" id="UYV84053.1"/>
    </source>
</evidence>
<evidence type="ECO:0000256" key="8">
    <source>
        <dbReference type="ARBA" id="ARBA00022918"/>
    </source>
</evidence>
<reference evidence="10 11" key="1">
    <citation type="submission" date="2022-03" db="EMBL/GenBank/DDBJ databases">
        <title>A chromosomal length assembly of Cordylochernes scorpioides.</title>
        <authorList>
            <person name="Zeh D."/>
            <person name="Zeh J."/>
        </authorList>
    </citation>
    <scope>NUCLEOTIDE SEQUENCE [LARGE SCALE GENOMIC DNA]</scope>
    <source>
        <strain evidence="10">IN4F17</strain>
        <tissue evidence="10">Whole Body</tissue>
    </source>
</reference>
<keyword evidence="8" id="KW-0695">RNA-directed DNA polymerase</keyword>